<dbReference type="RefSeq" id="WP_034493113.1">
    <property type="nucleotide sequence ID" value="NZ_JMPI01000012.1"/>
</dbReference>
<sequence length="233" mass="26405">MTQAERRHDRLAVRLSLIISRLVAGETLSVRKLAVEFGVSVRTLRRDFRERLIYLDLEYQSGYCRLRTAGSETQMVSDVLIFAHRSGLAGLFPGLDRRLVNALLMSDESPCVIAPAGPVSTPSGPLSFWRLIQAITGRRRVTLIAEGRRCERLAPCRLLIHQQAWYLVAEHGGHIAVFTLDEIHLVQPLQETFRRNDNLCRLVEDPVFIQALPHFRFIQQSLLAFVPADSPPE</sequence>
<evidence type="ECO:0000313" key="5">
    <source>
        <dbReference type="EMBL" id="KFC84143.1"/>
    </source>
</evidence>
<protein>
    <recommendedName>
        <fullName evidence="4">HTH deoR-type domain-containing protein</fullName>
    </recommendedName>
</protein>
<dbReference type="PROSITE" id="PS52050">
    <property type="entry name" value="WYL"/>
    <property type="match status" value="1"/>
</dbReference>
<name>A0A085GK98_9ENTR</name>
<keyword evidence="3" id="KW-0804">Transcription</keyword>
<dbReference type="GO" id="GO:0003700">
    <property type="term" value="F:DNA-binding transcription factor activity"/>
    <property type="evidence" value="ECO:0007669"/>
    <property type="project" value="InterPro"/>
</dbReference>
<keyword evidence="1" id="KW-0805">Transcription regulation</keyword>
<evidence type="ECO:0000313" key="6">
    <source>
        <dbReference type="Proteomes" id="UP000028653"/>
    </source>
</evidence>
<dbReference type="PROSITE" id="PS51000">
    <property type="entry name" value="HTH_DEOR_2"/>
    <property type="match status" value="1"/>
</dbReference>
<feature type="domain" description="HTH deoR-type" evidence="4">
    <location>
        <begin position="11"/>
        <end position="73"/>
    </location>
</feature>
<dbReference type="InterPro" id="IPR018356">
    <property type="entry name" value="Tscrpt_reg_HTH_DeoR_CS"/>
</dbReference>
<reference evidence="5 6" key="1">
    <citation type="submission" date="2014-05" db="EMBL/GenBank/DDBJ databases">
        <title>ATOL: Assembling a taxonomically balanced genome-scale reconstruction of the evolutionary history of the Enterobacteriaceae.</title>
        <authorList>
            <person name="Plunkett G.III."/>
            <person name="Neeno-Eckwall E.C."/>
            <person name="Glasner J.D."/>
            <person name="Perna N.T."/>
        </authorList>
    </citation>
    <scope>NUCLEOTIDE SEQUENCE [LARGE SCALE GENOMIC DNA]</scope>
    <source>
        <strain evidence="5 6">ATCC 33320</strain>
    </source>
</reference>
<keyword evidence="6" id="KW-1185">Reference proteome</keyword>
<dbReference type="PROSITE" id="PS00894">
    <property type="entry name" value="HTH_DEOR_1"/>
    <property type="match status" value="1"/>
</dbReference>
<dbReference type="EMBL" id="JMPI01000012">
    <property type="protein sequence ID" value="KFC84143.1"/>
    <property type="molecule type" value="Genomic_DNA"/>
</dbReference>
<dbReference type="STRING" id="1006004.GBAG_0456"/>
<gene>
    <name evidence="5" type="ORF">GBAG_0456</name>
</gene>
<dbReference type="InterPro" id="IPR001034">
    <property type="entry name" value="DeoR_HTH"/>
</dbReference>
<dbReference type="AlphaFoldDB" id="A0A085GK98"/>
<comment type="caution">
    <text evidence="5">The sequence shown here is derived from an EMBL/GenBank/DDBJ whole genome shotgun (WGS) entry which is preliminary data.</text>
</comment>
<evidence type="ECO:0000256" key="3">
    <source>
        <dbReference type="ARBA" id="ARBA00023163"/>
    </source>
</evidence>
<evidence type="ECO:0000256" key="2">
    <source>
        <dbReference type="ARBA" id="ARBA00023125"/>
    </source>
</evidence>
<evidence type="ECO:0000259" key="4">
    <source>
        <dbReference type="PROSITE" id="PS51000"/>
    </source>
</evidence>
<keyword evidence="2" id="KW-0238">DNA-binding</keyword>
<dbReference type="OrthoDB" id="6521217at2"/>
<dbReference type="Pfam" id="PF08220">
    <property type="entry name" value="HTH_DeoR"/>
    <property type="match status" value="1"/>
</dbReference>
<dbReference type="InterPro" id="IPR026881">
    <property type="entry name" value="WYL_dom"/>
</dbReference>
<evidence type="ECO:0000256" key="1">
    <source>
        <dbReference type="ARBA" id="ARBA00023015"/>
    </source>
</evidence>
<dbReference type="GO" id="GO:0003677">
    <property type="term" value="F:DNA binding"/>
    <property type="evidence" value="ECO:0007669"/>
    <property type="project" value="UniProtKB-KW"/>
</dbReference>
<organism evidence="5 6">
    <name type="scientific">Buttiauxella agrestis ATCC 33320</name>
    <dbReference type="NCBI Taxonomy" id="1006004"/>
    <lineage>
        <taxon>Bacteria</taxon>
        <taxon>Pseudomonadati</taxon>
        <taxon>Pseudomonadota</taxon>
        <taxon>Gammaproteobacteria</taxon>
        <taxon>Enterobacterales</taxon>
        <taxon>Enterobacteriaceae</taxon>
        <taxon>Buttiauxella</taxon>
    </lineage>
</organism>
<dbReference type="Proteomes" id="UP000028653">
    <property type="component" value="Unassembled WGS sequence"/>
</dbReference>
<accession>A0A085GK98</accession>
<proteinExistence type="predicted"/>
<dbReference type="Pfam" id="PF13280">
    <property type="entry name" value="WYL"/>
    <property type="match status" value="1"/>
</dbReference>
<dbReference type="eggNOG" id="COG2378">
    <property type="taxonomic scope" value="Bacteria"/>
</dbReference>